<organism evidence="3 4">
    <name type="scientific">Photobacterium atrarenae</name>
    <dbReference type="NCBI Taxonomy" id="865757"/>
    <lineage>
        <taxon>Bacteria</taxon>
        <taxon>Pseudomonadati</taxon>
        <taxon>Pseudomonadota</taxon>
        <taxon>Gammaproteobacteria</taxon>
        <taxon>Vibrionales</taxon>
        <taxon>Vibrionaceae</taxon>
        <taxon>Photobacterium</taxon>
    </lineage>
</organism>
<protein>
    <submittedName>
        <fullName evidence="3">Glycosyltransferase</fullName>
        <ecNumber evidence="3">2.4.-.-</ecNumber>
    </submittedName>
</protein>
<keyword evidence="4" id="KW-1185">Reference proteome</keyword>
<feature type="domain" description="Glycosyl transferase family 1" evidence="1">
    <location>
        <begin position="156"/>
        <end position="310"/>
    </location>
</feature>
<accession>A0ABY5GKJ4</accession>
<evidence type="ECO:0000259" key="2">
    <source>
        <dbReference type="Pfam" id="PF13439"/>
    </source>
</evidence>
<dbReference type="Pfam" id="PF13439">
    <property type="entry name" value="Glyco_transf_4"/>
    <property type="match status" value="1"/>
</dbReference>
<reference evidence="3" key="1">
    <citation type="submission" date="2022-07" db="EMBL/GenBank/DDBJ databases">
        <title>Genome sequencing of Photobacterium atrarenae GJH2-4.</title>
        <authorList>
            <person name="Park S.-J."/>
        </authorList>
    </citation>
    <scope>NUCLEOTIDE SEQUENCE</scope>
    <source>
        <strain evidence="3">GJH2-4</strain>
    </source>
</reference>
<name>A0ABY5GKJ4_9GAMM</name>
<dbReference type="Pfam" id="PF00534">
    <property type="entry name" value="Glycos_transf_1"/>
    <property type="match status" value="1"/>
</dbReference>
<evidence type="ECO:0000313" key="4">
    <source>
        <dbReference type="Proteomes" id="UP001057998"/>
    </source>
</evidence>
<dbReference type="SUPFAM" id="SSF53756">
    <property type="entry name" value="UDP-Glycosyltransferase/glycogen phosphorylase"/>
    <property type="match status" value="1"/>
</dbReference>
<evidence type="ECO:0000313" key="3">
    <source>
        <dbReference type="EMBL" id="UTV29291.1"/>
    </source>
</evidence>
<dbReference type="InterPro" id="IPR028098">
    <property type="entry name" value="Glyco_trans_4-like_N"/>
</dbReference>
<evidence type="ECO:0000259" key="1">
    <source>
        <dbReference type="Pfam" id="PF00534"/>
    </source>
</evidence>
<keyword evidence="3" id="KW-0808">Transferase</keyword>
<sequence length="338" mass="37972">MCLNMLRHATCPMYLVALEGSREESLARWPLLREFADRLHFLNKTDGFCGQSVRQLRRIIRQHRAQAIHTHHIGPLLYGKLAILGLACRHVHTEHDAWHLEDPKQCWLTRLLMSKQIRLVADAPTVADDLAKKLHTVAPLVILNGIDTQQFIPGDQAAARQQLNLPPDAFLIGCAGRLVPEKALETLLEILPTLPSSMHVAVAGDGEMRQRWQQLARQLGVAERITWLGYVNNMHRFYQAIDLFCMPSVKEGLPLALLEAQACGCSVVASRVGAIPELTNPATGALFTPEDRRSLASILRRKLTADHHHNRTLNQQYVARIADIRTTVARYQQLACQC</sequence>
<proteinExistence type="predicted"/>
<gene>
    <name evidence="3" type="ORF">NNL38_10240</name>
</gene>
<dbReference type="InterPro" id="IPR001296">
    <property type="entry name" value="Glyco_trans_1"/>
</dbReference>
<dbReference type="Proteomes" id="UP001057998">
    <property type="component" value="Chromosome 1"/>
</dbReference>
<dbReference type="EMBL" id="CP101508">
    <property type="protein sequence ID" value="UTV29291.1"/>
    <property type="molecule type" value="Genomic_DNA"/>
</dbReference>
<dbReference type="GO" id="GO:0016757">
    <property type="term" value="F:glycosyltransferase activity"/>
    <property type="evidence" value="ECO:0007669"/>
    <property type="project" value="UniProtKB-KW"/>
</dbReference>
<dbReference type="Gene3D" id="3.40.50.2000">
    <property type="entry name" value="Glycogen Phosphorylase B"/>
    <property type="match status" value="2"/>
</dbReference>
<keyword evidence="3" id="KW-0328">Glycosyltransferase</keyword>
<dbReference type="RefSeq" id="WP_255390618.1">
    <property type="nucleotide sequence ID" value="NZ_CP101508.1"/>
</dbReference>
<dbReference type="EC" id="2.4.-.-" evidence="3"/>
<dbReference type="PANTHER" id="PTHR12526">
    <property type="entry name" value="GLYCOSYLTRANSFERASE"/>
    <property type="match status" value="1"/>
</dbReference>
<feature type="domain" description="Glycosyltransferase subfamily 4-like N-terminal" evidence="2">
    <location>
        <begin position="11"/>
        <end position="149"/>
    </location>
</feature>